<organism evidence="4 5">
    <name type="scientific">Paenacidovorax monticola</name>
    <dbReference type="NCBI Taxonomy" id="1926868"/>
    <lineage>
        <taxon>Bacteria</taxon>
        <taxon>Pseudomonadati</taxon>
        <taxon>Pseudomonadota</taxon>
        <taxon>Betaproteobacteria</taxon>
        <taxon>Burkholderiales</taxon>
        <taxon>Comamonadaceae</taxon>
        <taxon>Paenacidovorax</taxon>
    </lineage>
</organism>
<dbReference type="KEGG" id="amon:H9L24_06285"/>
<evidence type="ECO:0000256" key="2">
    <source>
        <dbReference type="ARBA" id="ARBA00022679"/>
    </source>
</evidence>
<dbReference type="Pfam" id="PF13578">
    <property type="entry name" value="Methyltransf_24"/>
    <property type="match status" value="1"/>
</dbReference>
<dbReference type="GO" id="GO:0008171">
    <property type="term" value="F:O-methyltransferase activity"/>
    <property type="evidence" value="ECO:0007669"/>
    <property type="project" value="InterPro"/>
</dbReference>
<dbReference type="InterPro" id="IPR029063">
    <property type="entry name" value="SAM-dependent_MTases_sf"/>
</dbReference>
<sequence>MTITSTDTFPALGSARLDALLARLYGDALRQDPGLRQAASAQGIGEQDPGFYGAMRGAYMPVTPEFGKLLYLLARAVRARSVVEYGTSFGISTLFLAAALRDNGGGRLITTELEPAKVARARAHLEEAGLSDLVELRAGDALRTLREGLPASIDLLLLDGAKSQYLAVLRLLEARLAPCALVAADNSDMEASAAFLAHVRDPAHGYVAAALGSRALGAFHGHEIMLRAA</sequence>
<dbReference type="SUPFAM" id="SSF53335">
    <property type="entry name" value="S-adenosyl-L-methionine-dependent methyltransferases"/>
    <property type="match status" value="1"/>
</dbReference>
<dbReference type="GO" id="GO:0032259">
    <property type="term" value="P:methylation"/>
    <property type="evidence" value="ECO:0007669"/>
    <property type="project" value="UniProtKB-KW"/>
</dbReference>
<accession>A0A7H0HIT2</accession>
<dbReference type="AlphaFoldDB" id="A0A7H0HIT2"/>
<dbReference type="InterPro" id="IPR002935">
    <property type="entry name" value="SAM_O-MeTrfase"/>
</dbReference>
<name>A0A7H0HIT2_9BURK</name>
<gene>
    <name evidence="4" type="ORF">H9L24_06285</name>
</gene>
<evidence type="ECO:0000313" key="4">
    <source>
        <dbReference type="EMBL" id="QNP60448.1"/>
    </source>
</evidence>
<dbReference type="Gene3D" id="3.40.50.150">
    <property type="entry name" value="Vaccinia Virus protein VP39"/>
    <property type="match status" value="1"/>
</dbReference>
<dbReference type="RefSeq" id="WP_187737429.1">
    <property type="nucleotide sequence ID" value="NZ_CP060790.1"/>
</dbReference>
<reference evidence="4 5" key="1">
    <citation type="submission" date="2020-08" db="EMBL/GenBank/DDBJ databases">
        <title>Genome sequence of Acidovorax monticola KACC 19171T.</title>
        <authorList>
            <person name="Hyun D.-W."/>
            <person name="Bae J.-W."/>
        </authorList>
    </citation>
    <scope>NUCLEOTIDE SEQUENCE [LARGE SCALE GENOMIC DNA]</scope>
    <source>
        <strain evidence="4 5">KACC 19171</strain>
    </source>
</reference>
<dbReference type="PANTHER" id="PTHR43167">
    <property type="entry name" value="PUTATIVE (AFU_ORTHOLOGUE AFUA_6G01830)-RELATED"/>
    <property type="match status" value="1"/>
</dbReference>
<dbReference type="PROSITE" id="PS51682">
    <property type="entry name" value="SAM_OMT_I"/>
    <property type="match status" value="1"/>
</dbReference>
<keyword evidence="2 4" id="KW-0808">Transferase</keyword>
<evidence type="ECO:0000313" key="5">
    <source>
        <dbReference type="Proteomes" id="UP000516057"/>
    </source>
</evidence>
<keyword evidence="5" id="KW-1185">Reference proteome</keyword>
<dbReference type="EMBL" id="CP060790">
    <property type="protein sequence ID" value="QNP60448.1"/>
    <property type="molecule type" value="Genomic_DNA"/>
</dbReference>
<evidence type="ECO:0000256" key="1">
    <source>
        <dbReference type="ARBA" id="ARBA00022603"/>
    </source>
</evidence>
<dbReference type="Proteomes" id="UP000516057">
    <property type="component" value="Chromosome"/>
</dbReference>
<protein>
    <submittedName>
        <fullName evidence="4">Class I SAM-dependent methyltransferase</fullName>
    </submittedName>
</protein>
<proteinExistence type="predicted"/>
<keyword evidence="1 4" id="KW-0489">Methyltransferase</keyword>
<dbReference type="PANTHER" id="PTHR43167:SF1">
    <property type="entry name" value="PUTATIVE (AFU_ORTHOLOGUE AFUA_6G01830)-RELATED"/>
    <property type="match status" value="1"/>
</dbReference>
<evidence type="ECO:0000256" key="3">
    <source>
        <dbReference type="ARBA" id="ARBA00022691"/>
    </source>
</evidence>
<keyword evidence="3" id="KW-0949">S-adenosyl-L-methionine</keyword>